<name>A0ACA9Q989_9GLOM</name>
<keyword evidence="2" id="KW-1185">Reference proteome</keyword>
<accession>A0ACA9Q989</accession>
<gene>
    <name evidence="1" type="ORF">DHETER_LOCUS13656</name>
</gene>
<protein>
    <submittedName>
        <fullName evidence="1">2291_t:CDS:1</fullName>
    </submittedName>
</protein>
<sequence>IGKIGDDNEVDKESSEIETNDDETEEIKSLTDEELEQVFSSLSQRPLIDVIKENSTNDKILEEESLEFKNLDREHGLYFLNFTSAMLYIW</sequence>
<dbReference type="Proteomes" id="UP000789702">
    <property type="component" value="Unassembled WGS sequence"/>
</dbReference>
<evidence type="ECO:0000313" key="1">
    <source>
        <dbReference type="EMBL" id="CAG8734605.1"/>
    </source>
</evidence>
<proteinExistence type="predicted"/>
<reference evidence="1" key="1">
    <citation type="submission" date="2021-06" db="EMBL/GenBank/DDBJ databases">
        <authorList>
            <person name="Kallberg Y."/>
            <person name="Tangrot J."/>
            <person name="Rosling A."/>
        </authorList>
    </citation>
    <scope>NUCLEOTIDE SEQUENCE</scope>
    <source>
        <strain evidence="1">IL203A</strain>
    </source>
</reference>
<feature type="non-terminal residue" evidence="1">
    <location>
        <position position="1"/>
    </location>
</feature>
<evidence type="ECO:0000313" key="2">
    <source>
        <dbReference type="Proteomes" id="UP000789702"/>
    </source>
</evidence>
<feature type="non-terminal residue" evidence="1">
    <location>
        <position position="90"/>
    </location>
</feature>
<organism evidence="1 2">
    <name type="scientific">Dentiscutata heterogama</name>
    <dbReference type="NCBI Taxonomy" id="1316150"/>
    <lineage>
        <taxon>Eukaryota</taxon>
        <taxon>Fungi</taxon>
        <taxon>Fungi incertae sedis</taxon>
        <taxon>Mucoromycota</taxon>
        <taxon>Glomeromycotina</taxon>
        <taxon>Glomeromycetes</taxon>
        <taxon>Diversisporales</taxon>
        <taxon>Gigasporaceae</taxon>
        <taxon>Dentiscutata</taxon>
    </lineage>
</organism>
<comment type="caution">
    <text evidence="1">The sequence shown here is derived from an EMBL/GenBank/DDBJ whole genome shotgun (WGS) entry which is preliminary data.</text>
</comment>
<dbReference type="EMBL" id="CAJVPU010038343">
    <property type="protein sequence ID" value="CAG8734605.1"/>
    <property type="molecule type" value="Genomic_DNA"/>
</dbReference>